<dbReference type="PANTHER" id="PTHR35802">
    <property type="entry name" value="PROTEASE SYNTHASE AND SPORULATION PROTEIN PAI 2"/>
    <property type="match status" value="1"/>
</dbReference>
<organism evidence="1 2">
    <name type="scientific">Sphingomonas montanisoli</name>
    <dbReference type="NCBI Taxonomy" id="2606412"/>
    <lineage>
        <taxon>Bacteria</taxon>
        <taxon>Pseudomonadati</taxon>
        <taxon>Pseudomonadota</taxon>
        <taxon>Alphaproteobacteria</taxon>
        <taxon>Sphingomonadales</taxon>
        <taxon>Sphingomonadaceae</taxon>
        <taxon>Sphingomonas</taxon>
    </lineage>
</organism>
<comment type="caution">
    <text evidence="1">The sequence shown here is derived from an EMBL/GenBank/DDBJ whole genome shotgun (WGS) entry which is preliminary data.</text>
</comment>
<dbReference type="PANTHER" id="PTHR35802:SF1">
    <property type="entry name" value="PROTEASE SYNTHASE AND SPORULATION PROTEIN PAI 2"/>
    <property type="match status" value="1"/>
</dbReference>
<keyword evidence="2" id="KW-1185">Reference proteome</keyword>
<dbReference type="InterPro" id="IPR012349">
    <property type="entry name" value="Split_barrel_FMN-bd"/>
</dbReference>
<sequence>MHPAKSFAWDDVSAMAAFARDIAFAHLCVAGPDGPIVAHAPLLVAEDGSVLVHLSRGNRILRHLDGATIVASIAAHDFYVSPDWYEAKDSVPTWDYVAVEIEGTARLLDQAELVAQLDGLSAEHEARLAPKPAWTRDKMPEGRFDAMLSGISGFSIDAPTWRGTRKLSQNRAAADRAGVIAALETTRPDLAALVAQERG</sequence>
<evidence type="ECO:0000313" key="2">
    <source>
        <dbReference type="Proteomes" id="UP000322077"/>
    </source>
</evidence>
<dbReference type="Proteomes" id="UP000322077">
    <property type="component" value="Unassembled WGS sequence"/>
</dbReference>
<accession>A0A5D9C507</accession>
<name>A0A5D9C507_9SPHN</name>
<gene>
    <name evidence="1" type="ORF">FYJ91_15375</name>
</gene>
<dbReference type="InterPro" id="IPR007396">
    <property type="entry name" value="TR_PAI2-type"/>
</dbReference>
<dbReference type="PIRSF" id="PIRSF010372">
    <property type="entry name" value="PaiB"/>
    <property type="match status" value="1"/>
</dbReference>
<dbReference type="Pfam" id="PF04299">
    <property type="entry name" value="FMN_bind_2"/>
    <property type="match status" value="1"/>
</dbReference>
<proteinExistence type="predicted"/>
<protein>
    <submittedName>
        <fullName evidence="1">FMN-binding negative transcriptional regulator</fullName>
    </submittedName>
</protein>
<dbReference type="EMBL" id="VTOU01000003">
    <property type="protein sequence ID" value="TZG26317.1"/>
    <property type="molecule type" value="Genomic_DNA"/>
</dbReference>
<reference evidence="1 2" key="1">
    <citation type="submission" date="2019-08" db="EMBL/GenBank/DDBJ databases">
        <authorList>
            <person name="Wang G."/>
            <person name="Xu Z."/>
        </authorList>
    </citation>
    <scope>NUCLEOTIDE SEQUENCE [LARGE SCALE GENOMIC DNA]</scope>
    <source>
        <strain evidence="1 2">ZX</strain>
    </source>
</reference>
<dbReference type="SUPFAM" id="SSF50475">
    <property type="entry name" value="FMN-binding split barrel"/>
    <property type="match status" value="1"/>
</dbReference>
<evidence type="ECO:0000313" key="1">
    <source>
        <dbReference type="EMBL" id="TZG26317.1"/>
    </source>
</evidence>
<dbReference type="Gene3D" id="2.30.110.10">
    <property type="entry name" value="Electron Transport, Fmn-binding Protein, Chain A"/>
    <property type="match status" value="1"/>
</dbReference>
<dbReference type="RefSeq" id="WP_149523121.1">
    <property type="nucleotide sequence ID" value="NZ_VTOU01000003.1"/>
</dbReference>
<dbReference type="AlphaFoldDB" id="A0A5D9C507"/>